<keyword evidence="3" id="KW-1185">Reference proteome</keyword>
<organism evidence="2 3">
    <name type="scientific">Sorangium cellulosum (strain So ce56)</name>
    <name type="common">Polyangium cellulosum (strain So ce56)</name>
    <dbReference type="NCBI Taxonomy" id="448385"/>
    <lineage>
        <taxon>Bacteria</taxon>
        <taxon>Pseudomonadati</taxon>
        <taxon>Myxococcota</taxon>
        <taxon>Polyangia</taxon>
        <taxon>Polyangiales</taxon>
        <taxon>Polyangiaceae</taxon>
        <taxon>Sorangium</taxon>
    </lineage>
</organism>
<name>A9EXU0_SORC5</name>
<dbReference type="InterPro" id="IPR020825">
    <property type="entry name" value="Phe-tRNA_synthase-like_B3/B4"/>
</dbReference>
<protein>
    <recommendedName>
        <fullName evidence="1">B3/B4 tRNA-binding domain-containing protein</fullName>
    </recommendedName>
</protein>
<gene>
    <name evidence="2" type="ordered locus">sce7314</name>
</gene>
<dbReference type="RefSeq" id="WP_012239922.1">
    <property type="nucleotide sequence ID" value="NC_010162.1"/>
</dbReference>
<accession>A9EXU0</accession>
<proteinExistence type="predicted"/>
<evidence type="ECO:0000259" key="1">
    <source>
        <dbReference type="SMART" id="SM00873"/>
    </source>
</evidence>
<feature type="domain" description="B3/B4 tRNA-binding" evidence="1">
    <location>
        <begin position="69"/>
        <end position="222"/>
    </location>
</feature>
<dbReference type="STRING" id="448385.sce7314"/>
<dbReference type="EMBL" id="AM746676">
    <property type="protein sequence ID" value="CAN97483.1"/>
    <property type="molecule type" value="Genomic_DNA"/>
</dbReference>
<sequence length="231" mass="24094">MTTCSEEALAQPRRSCRVRRVLTLSAHPLLEVAAFVTTFPAPLGELQGSDALRGLLSDKASAPFRSDDAVRSAVRDLLRHGGYKPTGRGKPASEYLIRAAEGGSLAPINAAVDACNAVSLHTGLPISVIDLDRARPPLRIEVAPAGSRYVFNASGQEIDLEGLLCVFDADGPCANAVKDAQRTKTHAGTTRTLSVLWGSRALPGRAAGAAAWYKELLAGIGAATSDAPIAA</sequence>
<dbReference type="InterPro" id="IPR005146">
    <property type="entry name" value="B3/B4_tRNA-bd"/>
</dbReference>
<dbReference type="Proteomes" id="UP000002139">
    <property type="component" value="Chromosome"/>
</dbReference>
<dbReference type="GO" id="GO:0003723">
    <property type="term" value="F:RNA binding"/>
    <property type="evidence" value="ECO:0007669"/>
    <property type="project" value="InterPro"/>
</dbReference>
<dbReference type="eggNOG" id="COG3382">
    <property type="taxonomic scope" value="Bacteria"/>
</dbReference>
<evidence type="ECO:0000313" key="3">
    <source>
        <dbReference type="Proteomes" id="UP000002139"/>
    </source>
</evidence>
<dbReference type="SMART" id="SM00873">
    <property type="entry name" value="B3_4"/>
    <property type="match status" value="1"/>
</dbReference>
<dbReference type="HOGENOM" id="CLU_1319123_0_0_7"/>
<dbReference type="Gene3D" id="3.50.40.10">
    <property type="entry name" value="Phenylalanyl-trna Synthetase, Chain B, domain 3"/>
    <property type="match status" value="1"/>
</dbReference>
<reference evidence="2 3" key="1">
    <citation type="journal article" date="2007" name="Nat. Biotechnol.">
        <title>Complete genome sequence of the myxobacterium Sorangium cellulosum.</title>
        <authorList>
            <person name="Schneiker S."/>
            <person name="Perlova O."/>
            <person name="Kaiser O."/>
            <person name="Gerth K."/>
            <person name="Alici A."/>
            <person name="Altmeyer M.O."/>
            <person name="Bartels D."/>
            <person name="Bekel T."/>
            <person name="Beyer S."/>
            <person name="Bode E."/>
            <person name="Bode H.B."/>
            <person name="Bolten C.J."/>
            <person name="Choudhuri J.V."/>
            <person name="Doss S."/>
            <person name="Elnakady Y.A."/>
            <person name="Frank B."/>
            <person name="Gaigalat L."/>
            <person name="Goesmann A."/>
            <person name="Groeger C."/>
            <person name="Gross F."/>
            <person name="Jelsbak L."/>
            <person name="Jelsbak L."/>
            <person name="Kalinowski J."/>
            <person name="Kegler C."/>
            <person name="Knauber T."/>
            <person name="Konietzny S."/>
            <person name="Kopp M."/>
            <person name="Krause L."/>
            <person name="Krug D."/>
            <person name="Linke B."/>
            <person name="Mahmud T."/>
            <person name="Martinez-Arias R."/>
            <person name="McHardy A.C."/>
            <person name="Merai M."/>
            <person name="Meyer F."/>
            <person name="Mormann S."/>
            <person name="Munoz-Dorado J."/>
            <person name="Perez J."/>
            <person name="Pradella S."/>
            <person name="Rachid S."/>
            <person name="Raddatz G."/>
            <person name="Rosenau F."/>
            <person name="Rueckert C."/>
            <person name="Sasse F."/>
            <person name="Scharfe M."/>
            <person name="Schuster S.C."/>
            <person name="Suen G."/>
            <person name="Treuner-Lange A."/>
            <person name="Velicer G.J."/>
            <person name="Vorholter F.-J."/>
            <person name="Weissman K.J."/>
            <person name="Welch R.D."/>
            <person name="Wenzel S.C."/>
            <person name="Whitworth D.E."/>
            <person name="Wilhelm S."/>
            <person name="Wittmann C."/>
            <person name="Bloecker H."/>
            <person name="Puehler A."/>
            <person name="Mueller R."/>
        </authorList>
    </citation>
    <scope>NUCLEOTIDE SEQUENCE [LARGE SCALE GENOMIC DNA]</scope>
    <source>
        <strain evidence="3">So ce56</strain>
    </source>
</reference>
<dbReference type="KEGG" id="scl:sce7314"/>
<dbReference type="GO" id="GO:0004826">
    <property type="term" value="F:phenylalanine-tRNA ligase activity"/>
    <property type="evidence" value="ECO:0007669"/>
    <property type="project" value="InterPro"/>
</dbReference>
<dbReference type="PANTHER" id="PTHR39209:SF2">
    <property type="entry name" value="CYTOPLASMIC PROTEIN"/>
    <property type="match status" value="1"/>
</dbReference>
<dbReference type="AlphaFoldDB" id="A9EXU0"/>
<dbReference type="PANTHER" id="PTHR39209">
    <property type="match status" value="1"/>
</dbReference>
<evidence type="ECO:0000313" key="2">
    <source>
        <dbReference type="EMBL" id="CAN97483.1"/>
    </source>
</evidence>
<dbReference type="Pfam" id="PF03483">
    <property type="entry name" value="B3_4"/>
    <property type="match status" value="1"/>
</dbReference>
<dbReference type="SUPFAM" id="SSF56037">
    <property type="entry name" value="PheT/TilS domain"/>
    <property type="match status" value="1"/>
</dbReference>